<keyword evidence="14" id="KW-0832">Ubl conjugation</keyword>
<dbReference type="GO" id="GO:0003723">
    <property type="term" value="F:RNA binding"/>
    <property type="evidence" value="ECO:0007669"/>
    <property type="project" value="UniProtKB-KW"/>
</dbReference>
<evidence type="ECO:0000256" key="12">
    <source>
        <dbReference type="ARBA" id="ARBA00022753"/>
    </source>
</evidence>
<dbReference type="PANTHER" id="PTHR24365:SF524">
    <property type="entry name" value="TOLL-LIKE RECEPTOR 3"/>
    <property type="match status" value="1"/>
</dbReference>
<accession>A0A8B0LT96</accession>
<feature type="chain" id="PRO_5032488469" description="Toll-like receptor 3" evidence="25">
    <location>
        <begin position="26"/>
        <end position="912"/>
    </location>
</feature>
<evidence type="ECO:0000256" key="20">
    <source>
        <dbReference type="ARBA" id="ARBA00023170"/>
    </source>
</evidence>
<dbReference type="PROSITE" id="PS50104">
    <property type="entry name" value="TIR"/>
    <property type="match status" value="1"/>
</dbReference>
<dbReference type="Gene3D" id="3.80.10.10">
    <property type="entry name" value="Ribonuclease Inhibitor"/>
    <property type="match status" value="1"/>
</dbReference>
<proteinExistence type="evidence at transcript level"/>
<keyword evidence="10 25" id="KW-0732">Signal</keyword>
<keyword evidence="5" id="KW-1017">Isopeptide bond</keyword>
<dbReference type="SMART" id="SM00365">
    <property type="entry name" value="LRR_SD22"/>
    <property type="match status" value="5"/>
</dbReference>
<keyword evidence="9 24" id="KW-0812">Transmembrane</keyword>
<dbReference type="GO" id="GO:0035556">
    <property type="term" value="P:intracellular signal transduction"/>
    <property type="evidence" value="ECO:0007669"/>
    <property type="project" value="UniProtKB-ARBA"/>
</dbReference>
<dbReference type="GO" id="GO:0043330">
    <property type="term" value="P:response to exogenous dsRNA"/>
    <property type="evidence" value="ECO:0007669"/>
    <property type="project" value="UniProtKB-ARBA"/>
</dbReference>
<evidence type="ECO:0000256" key="17">
    <source>
        <dbReference type="ARBA" id="ARBA00022989"/>
    </source>
</evidence>
<dbReference type="SMART" id="SM00255">
    <property type="entry name" value="TIR"/>
    <property type="match status" value="1"/>
</dbReference>
<dbReference type="GO" id="GO:0046330">
    <property type="term" value="P:positive regulation of JNK cascade"/>
    <property type="evidence" value="ECO:0007669"/>
    <property type="project" value="UniProtKB-ARBA"/>
</dbReference>
<evidence type="ECO:0000256" key="22">
    <source>
        <dbReference type="ARBA" id="ARBA00023198"/>
    </source>
</evidence>
<keyword evidence="7" id="KW-0399">Innate immunity</keyword>
<comment type="similarity">
    <text evidence="4">Belongs to the Toll-like receptor family.</text>
</comment>
<evidence type="ECO:0000256" key="8">
    <source>
        <dbReference type="ARBA" id="ARBA00022614"/>
    </source>
</evidence>
<feature type="signal peptide" evidence="25">
    <location>
        <begin position="1"/>
        <end position="25"/>
    </location>
</feature>
<evidence type="ECO:0000256" key="15">
    <source>
        <dbReference type="ARBA" id="ARBA00022859"/>
    </source>
</evidence>
<evidence type="ECO:0000256" key="4">
    <source>
        <dbReference type="ARBA" id="ARBA00009634"/>
    </source>
</evidence>
<evidence type="ECO:0000256" key="13">
    <source>
        <dbReference type="ARBA" id="ARBA00022824"/>
    </source>
</evidence>
<dbReference type="GO" id="GO:0005886">
    <property type="term" value="C:plasma membrane"/>
    <property type="evidence" value="ECO:0007669"/>
    <property type="project" value="TreeGrafter"/>
</dbReference>
<dbReference type="SUPFAM" id="SSF52200">
    <property type="entry name" value="Toll/Interleukin receptor TIR domain"/>
    <property type="match status" value="1"/>
</dbReference>
<dbReference type="SMART" id="SM00082">
    <property type="entry name" value="LRRCT"/>
    <property type="match status" value="1"/>
</dbReference>
<dbReference type="GO" id="GO:0032728">
    <property type="term" value="P:positive regulation of interferon-beta production"/>
    <property type="evidence" value="ECO:0007669"/>
    <property type="project" value="UniProtKB-ARBA"/>
</dbReference>
<organism evidence="27">
    <name type="scientific">Thamnaconus modestus</name>
    <name type="common">Black scraper</name>
    <name type="synonym">Monacanthus modestus</name>
    <dbReference type="NCBI Taxonomy" id="325629"/>
    <lineage>
        <taxon>Eukaryota</taxon>
        <taxon>Metazoa</taxon>
        <taxon>Chordata</taxon>
        <taxon>Craniata</taxon>
        <taxon>Vertebrata</taxon>
        <taxon>Euteleostomi</taxon>
        <taxon>Actinopterygii</taxon>
        <taxon>Neopterygii</taxon>
        <taxon>Teleostei</taxon>
        <taxon>Neoteleostei</taxon>
        <taxon>Acanthomorphata</taxon>
        <taxon>Eupercaria</taxon>
        <taxon>Tetraodontiformes</taxon>
        <taxon>Monacanthidae</taxon>
        <taxon>Thamnaconus</taxon>
    </lineage>
</organism>
<dbReference type="GO" id="GO:0043123">
    <property type="term" value="P:positive regulation of canonical NF-kappaB signal transduction"/>
    <property type="evidence" value="ECO:0007669"/>
    <property type="project" value="UniProtKB-ARBA"/>
</dbReference>
<dbReference type="Pfam" id="PF01582">
    <property type="entry name" value="TIR"/>
    <property type="match status" value="1"/>
</dbReference>
<evidence type="ECO:0000256" key="7">
    <source>
        <dbReference type="ARBA" id="ARBA00022588"/>
    </source>
</evidence>
<dbReference type="InterPro" id="IPR001611">
    <property type="entry name" value="Leu-rich_rpt"/>
</dbReference>
<evidence type="ECO:0000256" key="21">
    <source>
        <dbReference type="ARBA" id="ARBA00023180"/>
    </source>
</evidence>
<dbReference type="GO" id="GO:0090594">
    <property type="term" value="P:inflammatory response to wounding"/>
    <property type="evidence" value="ECO:0007669"/>
    <property type="project" value="UniProtKB-ARBA"/>
</dbReference>
<evidence type="ECO:0000256" key="19">
    <source>
        <dbReference type="ARBA" id="ARBA00023157"/>
    </source>
</evidence>
<evidence type="ECO:0000259" key="26">
    <source>
        <dbReference type="PROSITE" id="PS50104"/>
    </source>
</evidence>
<dbReference type="AlphaFoldDB" id="A0A8B0LT96"/>
<keyword evidence="13" id="KW-0256">Endoplasmic reticulum</keyword>
<dbReference type="Pfam" id="PF17968">
    <property type="entry name" value="Tlr3_TMD"/>
    <property type="match status" value="1"/>
</dbReference>
<keyword evidence="12" id="KW-0967">Endosome</keyword>
<dbReference type="InterPro" id="IPR035897">
    <property type="entry name" value="Toll_tir_struct_dom_sf"/>
</dbReference>
<keyword evidence="20 27" id="KW-0675">Receptor</keyword>
<keyword evidence="17 24" id="KW-1133">Transmembrane helix</keyword>
<reference evidence="27" key="1">
    <citation type="submission" date="2021-01" db="EMBL/GenBank/DDBJ databases">
        <authorList>
            <person name="Han F."/>
            <person name="Zhang Y."/>
            <person name="Gao T."/>
        </authorList>
    </citation>
    <scope>NUCLEOTIDE SEQUENCE</scope>
</reference>
<dbReference type="GO" id="GO:0045087">
    <property type="term" value="P:innate immune response"/>
    <property type="evidence" value="ECO:0007669"/>
    <property type="project" value="UniProtKB-KW"/>
</dbReference>
<keyword evidence="16" id="KW-0694">RNA-binding</keyword>
<feature type="transmembrane region" description="Helical" evidence="24">
    <location>
        <begin position="712"/>
        <end position="731"/>
    </location>
</feature>
<dbReference type="GO" id="GO:0005769">
    <property type="term" value="C:early endosome"/>
    <property type="evidence" value="ECO:0007669"/>
    <property type="project" value="UniProtKB-SubCell"/>
</dbReference>
<comment type="subcellular location">
    <subcellularLocation>
        <location evidence="2">Early endosome</location>
    </subcellularLocation>
    <subcellularLocation>
        <location evidence="1">Endoplasmic reticulum membrane</location>
        <topology evidence="1">Single-pass type I membrane protein</topology>
    </subcellularLocation>
    <subcellularLocation>
        <location evidence="3">Endosome membrane</location>
    </subcellularLocation>
</comment>
<dbReference type="GO" id="GO:0038187">
    <property type="term" value="F:pattern recognition receptor activity"/>
    <property type="evidence" value="ECO:0007669"/>
    <property type="project" value="UniProtKB-ARBA"/>
</dbReference>
<keyword evidence="15" id="KW-0391">Immunity</keyword>
<dbReference type="PROSITE" id="PS51450">
    <property type="entry name" value="LRR"/>
    <property type="match status" value="2"/>
</dbReference>
<evidence type="ECO:0000256" key="3">
    <source>
        <dbReference type="ARBA" id="ARBA00004608"/>
    </source>
</evidence>
<evidence type="ECO:0000256" key="1">
    <source>
        <dbReference type="ARBA" id="ARBA00004115"/>
    </source>
</evidence>
<dbReference type="EMBL" id="MW557610">
    <property type="protein sequence ID" value="QTW05394.1"/>
    <property type="molecule type" value="mRNA"/>
</dbReference>
<evidence type="ECO:0000256" key="24">
    <source>
        <dbReference type="SAM" id="Phobius"/>
    </source>
</evidence>
<keyword evidence="21" id="KW-0325">Glycoprotein</keyword>
<evidence type="ECO:0000256" key="14">
    <source>
        <dbReference type="ARBA" id="ARBA00022843"/>
    </source>
</evidence>
<name>A0A8B0LT96_THAMO</name>
<dbReference type="FunFam" id="3.40.50.10140:FF:000008">
    <property type="entry name" value="Toll-like receptor 3"/>
    <property type="match status" value="1"/>
</dbReference>
<dbReference type="InterPro" id="IPR032675">
    <property type="entry name" value="LRR_dom_sf"/>
</dbReference>
<keyword evidence="8" id="KW-0433">Leucine-rich repeat</keyword>
<sequence>MPAPHSFRTAALIITCYILMGPGCSVSCQKKTSCSVQDGRADCSHLSLSAVPQDLPRNLNSLDVSHNRLRGIPPESLTRYPGLVHLDVSHNSITKLHGGLCETLNLLQTLDMGHNQVLTLQMDDLIHCTNLTHLILASNKLRLRGEPFSALESLKFLDVSKNSLQSAKLGSQSQLPNLVNLSLAFNPIKSLKKDDFTLLSNSTSLQVLNLTSVSLKTLDRGCFQPISSLRTLILDQSNTGTLVIAKVCSELSGTAISALSLRYMKLVTLTNTTFSGLKKTNVTFLDLSHNAMGKIEKGSFQWLPRLETLSLMDNNIKHVTKDTFQGLKSLKWLLLTRALVKSRSSSTPIIDDFSFQPLSALESLILQGTSVQNITEHTFKGLTNLKELDLSCSSYASLNFITNKTFASLAGSPLRMLNLTKAAIRQINPGSFSVFIDLTILYLESNFIRQTLYGKEFEGLGQLQEIHMSFNNQQINLSSTSFVYVPDLRVLTLAKGLIATALDREPSPFSPLTRLTVLDLSHNNIANIKESMLTGLVNLKVLKLQHNNLARVWKSANLGGPVLFLKDTLKLTTLLLDSNGLDEIPADALRGLKDLQVMSLASNLLNPLKESVFNDLQSLKVVILPKNLITTVRPEVFKVPLSNLSLLIMGKNPFDCTCESMLWFASWLNTTNVTYVPGLREQYTCNTPLTYFNRSVLDFDALSCKDMTPFQALYIISSTAVITLIVTALTVRFHGWRIKFYCNIVINRTLGFSDASAEEGREYEYDAYIIHAAEDTAWVEKRMVPLENGRCKFCFEDRDSVPGMSQLGSIVNNMRSSRKILFVVTESLLRDPWCRRFTAHQALHQVIEASRDSVVLVFLQDVHDYKLSRSLFLRRGMLRPCCVLHWPVHKERVQAFHQKLLIALGMTNRLQE</sequence>
<dbReference type="GO" id="GO:0032755">
    <property type="term" value="P:positive regulation of interleukin-6 production"/>
    <property type="evidence" value="ECO:0007669"/>
    <property type="project" value="UniProtKB-ARBA"/>
</dbReference>
<dbReference type="GO" id="GO:0051607">
    <property type="term" value="P:defense response to virus"/>
    <property type="evidence" value="ECO:0007669"/>
    <property type="project" value="UniProtKB-ARBA"/>
</dbReference>
<evidence type="ECO:0000256" key="23">
    <source>
        <dbReference type="ARBA" id="ARBA00072834"/>
    </source>
</evidence>
<evidence type="ECO:0000256" key="11">
    <source>
        <dbReference type="ARBA" id="ARBA00022737"/>
    </source>
</evidence>
<dbReference type="PANTHER" id="PTHR24365">
    <property type="entry name" value="TOLL-LIKE RECEPTOR"/>
    <property type="match status" value="1"/>
</dbReference>
<evidence type="ECO:0000256" key="16">
    <source>
        <dbReference type="ARBA" id="ARBA00022884"/>
    </source>
</evidence>
<keyword evidence="22" id="KW-0395">Inflammatory response</keyword>
<dbReference type="Pfam" id="PF13855">
    <property type="entry name" value="LRR_8"/>
    <property type="match status" value="7"/>
</dbReference>
<dbReference type="InterPro" id="IPR003591">
    <property type="entry name" value="Leu-rich_rpt_typical-subtyp"/>
</dbReference>
<evidence type="ECO:0000256" key="10">
    <source>
        <dbReference type="ARBA" id="ARBA00022729"/>
    </source>
</evidence>
<dbReference type="SUPFAM" id="SSF52058">
    <property type="entry name" value="L domain-like"/>
    <property type="match status" value="2"/>
</dbReference>
<dbReference type="InterPro" id="IPR041015">
    <property type="entry name" value="TLR3_TMD"/>
</dbReference>
<dbReference type="GO" id="GO:0010008">
    <property type="term" value="C:endosome membrane"/>
    <property type="evidence" value="ECO:0007669"/>
    <property type="project" value="UniProtKB-SubCell"/>
</dbReference>
<dbReference type="InterPro" id="IPR000157">
    <property type="entry name" value="TIR_dom"/>
</dbReference>
<keyword evidence="11" id="KW-0677">Repeat</keyword>
<evidence type="ECO:0000256" key="18">
    <source>
        <dbReference type="ARBA" id="ARBA00023136"/>
    </source>
</evidence>
<dbReference type="GO" id="GO:0002224">
    <property type="term" value="P:toll-like receptor signaling pathway"/>
    <property type="evidence" value="ECO:0007669"/>
    <property type="project" value="TreeGrafter"/>
</dbReference>
<dbReference type="SMART" id="SM00369">
    <property type="entry name" value="LRR_TYP"/>
    <property type="match status" value="15"/>
</dbReference>
<keyword evidence="19" id="KW-1015">Disulfide bond</keyword>
<keyword evidence="6" id="KW-0597">Phosphoprotein</keyword>
<evidence type="ECO:0000256" key="6">
    <source>
        <dbReference type="ARBA" id="ARBA00022553"/>
    </source>
</evidence>
<keyword evidence="18 24" id="KW-0472">Membrane</keyword>
<dbReference type="GO" id="GO:0032722">
    <property type="term" value="P:positive regulation of chemokine production"/>
    <property type="evidence" value="ECO:0007669"/>
    <property type="project" value="UniProtKB-ARBA"/>
</dbReference>
<dbReference type="GO" id="GO:0005789">
    <property type="term" value="C:endoplasmic reticulum membrane"/>
    <property type="evidence" value="ECO:0007669"/>
    <property type="project" value="UniProtKB-SubCell"/>
</dbReference>
<dbReference type="GO" id="GO:0004888">
    <property type="term" value="F:transmembrane signaling receptor activity"/>
    <property type="evidence" value="ECO:0007669"/>
    <property type="project" value="UniProtKB-ARBA"/>
</dbReference>
<dbReference type="InterPro" id="IPR000483">
    <property type="entry name" value="Cys-rich_flank_reg_C"/>
</dbReference>
<dbReference type="PRINTS" id="PR00019">
    <property type="entry name" value="LEURICHRPT"/>
</dbReference>
<evidence type="ECO:0000256" key="5">
    <source>
        <dbReference type="ARBA" id="ARBA00022499"/>
    </source>
</evidence>
<evidence type="ECO:0000256" key="2">
    <source>
        <dbReference type="ARBA" id="ARBA00004412"/>
    </source>
</evidence>
<protein>
    <recommendedName>
        <fullName evidence="23">Toll-like receptor 3</fullName>
    </recommendedName>
</protein>
<evidence type="ECO:0000313" key="27">
    <source>
        <dbReference type="EMBL" id="QTW05394.1"/>
    </source>
</evidence>
<dbReference type="FunFam" id="3.80.10.10:FF:000137">
    <property type="entry name" value="Toll-like receptor 3"/>
    <property type="match status" value="1"/>
</dbReference>
<evidence type="ECO:0000256" key="25">
    <source>
        <dbReference type="SAM" id="SignalP"/>
    </source>
</evidence>
<evidence type="ECO:0000256" key="9">
    <source>
        <dbReference type="ARBA" id="ARBA00022692"/>
    </source>
</evidence>
<feature type="domain" description="TIR" evidence="26">
    <location>
        <begin position="763"/>
        <end position="904"/>
    </location>
</feature>
<dbReference type="Gene3D" id="3.40.50.10140">
    <property type="entry name" value="Toll/interleukin-1 receptor homology (TIR) domain"/>
    <property type="match status" value="1"/>
</dbReference>